<comment type="caution">
    <text evidence="2">The sequence shown here is derived from an EMBL/GenBank/DDBJ whole genome shotgun (WGS) entry which is preliminary data.</text>
</comment>
<keyword evidence="3" id="KW-1185">Reference proteome</keyword>
<feature type="compositionally biased region" description="Basic and acidic residues" evidence="1">
    <location>
        <begin position="56"/>
        <end position="75"/>
    </location>
</feature>
<protein>
    <submittedName>
        <fullName evidence="2">Uncharacterized protein</fullName>
    </submittedName>
</protein>
<sequence length="114" mass="11935">MRTAASEIAAAPSAGRRILISSSSFSPAATLNEAVPDMAERAATSRQARSPLPKRYSLEDTVGPREREGGEDSGRSAKQLTGILKEAAGVKCSTVNPILGTRTDAQYFALLCPG</sequence>
<organism evidence="2 3">
    <name type="scientific">Pleuronectes platessa</name>
    <name type="common">European plaice</name>
    <dbReference type="NCBI Taxonomy" id="8262"/>
    <lineage>
        <taxon>Eukaryota</taxon>
        <taxon>Metazoa</taxon>
        <taxon>Chordata</taxon>
        <taxon>Craniata</taxon>
        <taxon>Vertebrata</taxon>
        <taxon>Euteleostomi</taxon>
        <taxon>Actinopterygii</taxon>
        <taxon>Neopterygii</taxon>
        <taxon>Teleostei</taxon>
        <taxon>Neoteleostei</taxon>
        <taxon>Acanthomorphata</taxon>
        <taxon>Carangaria</taxon>
        <taxon>Pleuronectiformes</taxon>
        <taxon>Pleuronectoidei</taxon>
        <taxon>Pleuronectidae</taxon>
        <taxon>Pleuronectes</taxon>
    </lineage>
</organism>
<evidence type="ECO:0000313" key="3">
    <source>
        <dbReference type="Proteomes" id="UP001153269"/>
    </source>
</evidence>
<dbReference type="Proteomes" id="UP001153269">
    <property type="component" value="Unassembled WGS sequence"/>
</dbReference>
<feature type="region of interest" description="Disordered" evidence="1">
    <location>
        <begin position="39"/>
        <end position="78"/>
    </location>
</feature>
<evidence type="ECO:0000256" key="1">
    <source>
        <dbReference type="SAM" id="MobiDB-lite"/>
    </source>
</evidence>
<proteinExistence type="predicted"/>
<accession>A0A9N7V2L4</accession>
<name>A0A9N7V2L4_PLEPL</name>
<dbReference type="EMBL" id="CADEAL010002624">
    <property type="protein sequence ID" value="CAB1441354.1"/>
    <property type="molecule type" value="Genomic_DNA"/>
</dbReference>
<gene>
    <name evidence="2" type="ORF">PLEPLA_LOCUS29130</name>
</gene>
<dbReference type="AlphaFoldDB" id="A0A9N7V2L4"/>
<reference evidence="2" key="1">
    <citation type="submission" date="2020-03" db="EMBL/GenBank/DDBJ databases">
        <authorList>
            <person name="Weist P."/>
        </authorList>
    </citation>
    <scope>NUCLEOTIDE SEQUENCE</scope>
</reference>
<evidence type="ECO:0000313" key="2">
    <source>
        <dbReference type="EMBL" id="CAB1441354.1"/>
    </source>
</evidence>